<dbReference type="AlphaFoldDB" id="A0A7S4FA90"/>
<organism evidence="5">
    <name type="scientific">Chrysotila carterae</name>
    <name type="common">Marine alga</name>
    <name type="synonym">Syracosphaera carterae</name>
    <dbReference type="NCBI Taxonomy" id="13221"/>
    <lineage>
        <taxon>Eukaryota</taxon>
        <taxon>Haptista</taxon>
        <taxon>Haptophyta</taxon>
        <taxon>Prymnesiophyceae</taxon>
        <taxon>Isochrysidales</taxon>
        <taxon>Isochrysidaceae</taxon>
        <taxon>Chrysotila</taxon>
    </lineage>
</organism>
<dbReference type="Pfam" id="PF05175">
    <property type="entry name" value="MTS"/>
    <property type="match status" value="1"/>
</dbReference>
<evidence type="ECO:0000313" key="5">
    <source>
        <dbReference type="EMBL" id="CAE0782879.1"/>
    </source>
</evidence>
<feature type="domain" description="Methyltransferase small" evidence="4">
    <location>
        <begin position="31"/>
        <end position="157"/>
    </location>
</feature>
<dbReference type="PROSITE" id="PS00092">
    <property type="entry name" value="N6_MTASE"/>
    <property type="match status" value="1"/>
</dbReference>
<evidence type="ECO:0000256" key="1">
    <source>
        <dbReference type="ARBA" id="ARBA00009741"/>
    </source>
</evidence>
<reference evidence="5" key="1">
    <citation type="submission" date="2021-01" db="EMBL/GenBank/DDBJ databases">
        <authorList>
            <person name="Corre E."/>
            <person name="Pelletier E."/>
            <person name="Niang G."/>
            <person name="Scheremetjew M."/>
            <person name="Finn R."/>
            <person name="Kale V."/>
            <person name="Holt S."/>
            <person name="Cochrane G."/>
            <person name="Meng A."/>
            <person name="Brown T."/>
            <person name="Cohen L."/>
        </authorList>
    </citation>
    <scope>NUCLEOTIDE SEQUENCE</scope>
    <source>
        <strain evidence="5">CCMP645</strain>
    </source>
</reference>
<dbReference type="Gene3D" id="3.40.50.150">
    <property type="entry name" value="Vaccinia Virus protein VP39"/>
    <property type="match status" value="1"/>
</dbReference>
<comment type="similarity">
    <text evidence="1">Belongs to the methyltransferase superfamily. PrmA family.</text>
</comment>
<feature type="compositionally biased region" description="Basic residues" evidence="3">
    <location>
        <begin position="244"/>
        <end position="255"/>
    </location>
</feature>
<accession>A0A7S4FA90</accession>
<dbReference type="InterPro" id="IPR007848">
    <property type="entry name" value="Small_mtfrase_dom"/>
</dbReference>
<name>A0A7S4FA90_CHRCT</name>
<evidence type="ECO:0000256" key="3">
    <source>
        <dbReference type="SAM" id="MobiDB-lite"/>
    </source>
</evidence>
<feature type="region of interest" description="Disordered" evidence="3">
    <location>
        <begin position="227"/>
        <end position="255"/>
    </location>
</feature>
<dbReference type="PANTHER" id="PTHR23290:SF0">
    <property type="entry name" value="RRNA N6-ADENOSINE-METHYLTRANSFERASE METTL5"/>
    <property type="match status" value="1"/>
</dbReference>
<gene>
    <name evidence="5" type="ORF">PCAR00345_LOCUS35582</name>
</gene>
<dbReference type="InterPro" id="IPR002052">
    <property type="entry name" value="DNA_methylase_N6_adenine_CS"/>
</dbReference>
<proteinExistence type="inferred from homology"/>
<dbReference type="GO" id="GO:0008988">
    <property type="term" value="F:rRNA (adenine-N6-)-methyltransferase activity"/>
    <property type="evidence" value="ECO:0007669"/>
    <property type="project" value="TreeGrafter"/>
</dbReference>
<dbReference type="CDD" id="cd02440">
    <property type="entry name" value="AdoMet_MTases"/>
    <property type="match status" value="1"/>
</dbReference>
<sequence>MKLKQLVASLEQVRTWDSPKTRLEQYPTPPDLAAHLLMVAAQDEHIEGMHVADLGCGGGVLGIGAALLGAVQVVGYDVDAEALEVASENREEFEVPLDLVHCDVTKLAGSRAMQNRFDCVVMNPPFGTQPDSNGIDVAFLHAALSLCSENGAVYSLHKSSTRPFLSKTLKSWGALPEVVAELKFEIPKMYRHHTKQSVDVAVDFWKISKGSEVAELLPRELASMSVQEVANSSTGARAAQGRGHGQRKPGRGRSR</sequence>
<dbReference type="GO" id="GO:0003676">
    <property type="term" value="F:nucleic acid binding"/>
    <property type="evidence" value="ECO:0007669"/>
    <property type="project" value="InterPro"/>
</dbReference>
<protein>
    <recommendedName>
        <fullName evidence="2">Methyltransferase-like protein 5</fullName>
    </recommendedName>
</protein>
<evidence type="ECO:0000256" key="2">
    <source>
        <dbReference type="ARBA" id="ARBA00041374"/>
    </source>
</evidence>
<dbReference type="InterPro" id="IPR051720">
    <property type="entry name" value="rRNA_MeTrfase/Polyamine_Synth"/>
</dbReference>
<dbReference type="EMBL" id="HBIZ01055847">
    <property type="protein sequence ID" value="CAE0782879.1"/>
    <property type="molecule type" value="Transcribed_RNA"/>
</dbReference>
<evidence type="ECO:0000259" key="4">
    <source>
        <dbReference type="Pfam" id="PF05175"/>
    </source>
</evidence>
<dbReference type="PANTHER" id="PTHR23290">
    <property type="entry name" value="RRNA N6-ADENOSINE-METHYLTRANSFERASE METTL5"/>
    <property type="match status" value="1"/>
</dbReference>
<dbReference type="InterPro" id="IPR029063">
    <property type="entry name" value="SAM-dependent_MTases_sf"/>
</dbReference>
<dbReference type="SUPFAM" id="SSF53335">
    <property type="entry name" value="S-adenosyl-L-methionine-dependent methyltransferases"/>
    <property type="match status" value="1"/>
</dbReference>